<evidence type="ECO:0000259" key="9">
    <source>
        <dbReference type="PROSITE" id="PS50156"/>
    </source>
</evidence>
<dbReference type="PANTHER" id="PTHR33406">
    <property type="entry name" value="MEMBRANE PROTEIN MJ1562-RELATED"/>
    <property type="match status" value="1"/>
</dbReference>
<feature type="transmembrane region" description="Helical" evidence="8">
    <location>
        <begin position="231"/>
        <end position="252"/>
    </location>
</feature>
<gene>
    <name evidence="10" type="ORF">NQU54_08255</name>
</gene>
<comment type="subcellular location">
    <subcellularLocation>
        <location evidence="1">Cell membrane</location>
        <topology evidence="1">Multi-pass membrane protein</topology>
    </subcellularLocation>
</comment>
<keyword evidence="4 8" id="KW-0812">Transmembrane</keyword>
<proteinExistence type="inferred from homology"/>
<sequence length="781" mass="81018">MATFLHWIGRTAFKRRRLVLLFWVIVLAAVGAAAAHTTGGSTSSFTLPGTEAQRANDLLSEKFPAANAGGATARVVLRAPHGEKITSTGNRASVAATLKNLAASSSRVGAVSDPFTSGTVSEDGATAYTTVAYRSAAADLTDRDHERFDDALHEGRETGLTVEASGNAVATTEEGTSAEAIGFALAAIILLLTLGSSIAAGLPLLTAVIGVGISLAALTALGPVFDLNSNTSALASMLGIAVGIDYALFIVSRYRSERAAGHDAREAVGRANGTAGSAVVFAGLTVMIALVGLAVVNLPVLTAMGIAAAGAVAVAVLVAITLVPAMLGFAPERVRGRTRDRAVGRGGREAEAPRGSHDTQASRDSREAKAPRDSREAKAPRDSREAKAPRDSREARAPFGRRWAEAVVRRPVRVLVTAVAALAVIALPATGLELGLPDDGSQPPSTTQRRAYDMLAQSFGEGFNGPLTVVVTDQSAATAKKTAATMHEKIRELDDVALATPAVFNPSGDTAIISVVPDSAPSGDATKDLVTGIRSLAATTENSIGARSMVTGTTALNIDISDKFSAALMPYLLVVVGLAVLVLILVFRSLLVPLKAALGFLLSVLASLGAVVAVFQWGWLKDLFGIEQTGPIMSLMPILTVGIVFGLAMDYQVFLVTRIRESYVHGADPRQAISTGFQHSAQVITAAALIMICVFAGFIGSTESVIAALGFGLAVAVALDAFIVRMTIVPAVLALLGHRAWSLPAWIDRVLPNVDIEGEQLAKSRAADARPEPATELSTRP</sequence>
<feature type="transmembrane region" description="Helical" evidence="8">
    <location>
        <begin position="677"/>
        <end position="699"/>
    </location>
</feature>
<evidence type="ECO:0000256" key="5">
    <source>
        <dbReference type="ARBA" id="ARBA00022989"/>
    </source>
</evidence>
<feature type="region of interest" description="Disordered" evidence="7">
    <location>
        <begin position="338"/>
        <end position="397"/>
    </location>
</feature>
<feature type="transmembrane region" description="Helical" evidence="8">
    <location>
        <begin position="204"/>
        <end position="225"/>
    </location>
</feature>
<keyword evidence="11" id="KW-1185">Reference proteome</keyword>
<dbReference type="InterPro" id="IPR000731">
    <property type="entry name" value="SSD"/>
</dbReference>
<dbReference type="InterPro" id="IPR050545">
    <property type="entry name" value="Mycobact_MmpL"/>
</dbReference>
<protein>
    <submittedName>
        <fullName evidence="10">MMPL family transporter</fullName>
    </submittedName>
</protein>
<evidence type="ECO:0000256" key="6">
    <source>
        <dbReference type="ARBA" id="ARBA00023136"/>
    </source>
</evidence>
<feature type="transmembrane region" description="Helical" evidence="8">
    <location>
        <begin position="598"/>
        <end position="620"/>
    </location>
</feature>
<dbReference type="PANTHER" id="PTHR33406:SF11">
    <property type="entry name" value="MEMBRANE PROTEIN SCO6666-RELATED"/>
    <property type="match status" value="1"/>
</dbReference>
<feature type="domain" description="SSD" evidence="9">
    <location>
        <begin position="204"/>
        <end position="329"/>
    </location>
</feature>
<keyword evidence="3" id="KW-1003">Cell membrane</keyword>
<comment type="similarity">
    <text evidence="2">Belongs to the resistance-nodulation-cell division (RND) (TC 2.A.6) family. MmpL subfamily.</text>
</comment>
<feature type="transmembrane region" description="Helical" evidence="8">
    <location>
        <begin position="302"/>
        <end position="329"/>
    </location>
</feature>
<dbReference type="SUPFAM" id="SSF82866">
    <property type="entry name" value="Multidrug efflux transporter AcrB transmembrane domain"/>
    <property type="match status" value="2"/>
</dbReference>
<feature type="transmembrane region" description="Helical" evidence="8">
    <location>
        <begin position="632"/>
        <end position="656"/>
    </location>
</feature>
<dbReference type="Proteomes" id="UP001142400">
    <property type="component" value="Unassembled WGS sequence"/>
</dbReference>
<feature type="compositionally biased region" description="Basic and acidic residues" evidence="7">
    <location>
        <begin position="762"/>
        <end position="773"/>
    </location>
</feature>
<organism evidence="10 11">
    <name type="scientific">Streptomyces malaysiensis subsp. samsunensis</name>
    <dbReference type="NCBI Taxonomy" id="459658"/>
    <lineage>
        <taxon>Bacteria</taxon>
        <taxon>Bacillati</taxon>
        <taxon>Actinomycetota</taxon>
        <taxon>Actinomycetes</taxon>
        <taxon>Kitasatosporales</taxon>
        <taxon>Streptomycetaceae</taxon>
        <taxon>Streptomyces</taxon>
        <taxon>Streptomyces violaceusniger group</taxon>
    </lineage>
</organism>
<dbReference type="Gene3D" id="1.20.1640.10">
    <property type="entry name" value="Multidrug efflux transporter AcrB transmembrane domain"/>
    <property type="match status" value="2"/>
</dbReference>
<feature type="region of interest" description="Disordered" evidence="7">
    <location>
        <begin position="762"/>
        <end position="781"/>
    </location>
</feature>
<feature type="transmembrane region" description="Helical" evidence="8">
    <location>
        <begin position="180"/>
        <end position="199"/>
    </location>
</feature>
<keyword evidence="6 8" id="KW-0472">Membrane</keyword>
<keyword evidence="5 8" id="KW-1133">Transmembrane helix</keyword>
<evidence type="ECO:0000256" key="2">
    <source>
        <dbReference type="ARBA" id="ARBA00010157"/>
    </source>
</evidence>
<dbReference type="Pfam" id="PF03176">
    <property type="entry name" value="MMPL"/>
    <property type="match status" value="2"/>
</dbReference>
<feature type="transmembrane region" description="Helical" evidence="8">
    <location>
        <begin position="571"/>
        <end position="591"/>
    </location>
</feature>
<evidence type="ECO:0000256" key="4">
    <source>
        <dbReference type="ARBA" id="ARBA00022692"/>
    </source>
</evidence>
<dbReference type="InterPro" id="IPR004869">
    <property type="entry name" value="MMPL_dom"/>
</dbReference>
<accession>A0A9X2LSS8</accession>
<dbReference type="AlphaFoldDB" id="A0A9X2LSS8"/>
<comment type="caution">
    <text evidence="10">The sequence shown here is derived from an EMBL/GenBank/DDBJ whole genome shotgun (WGS) entry which is preliminary data.</text>
</comment>
<feature type="transmembrane region" description="Helical" evidence="8">
    <location>
        <begin position="273"/>
        <end position="296"/>
    </location>
</feature>
<dbReference type="RefSeq" id="WP_257630494.1">
    <property type="nucleotide sequence ID" value="NZ_JANIIC010000007.1"/>
</dbReference>
<dbReference type="GO" id="GO:0005886">
    <property type="term" value="C:plasma membrane"/>
    <property type="evidence" value="ECO:0007669"/>
    <property type="project" value="UniProtKB-SubCell"/>
</dbReference>
<dbReference type="EMBL" id="JANIIC010000007">
    <property type="protein sequence ID" value="MCQ8829067.1"/>
    <property type="molecule type" value="Genomic_DNA"/>
</dbReference>
<evidence type="ECO:0000256" key="8">
    <source>
        <dbReference type="SAM" id="Phobius"/>
    </source>
</evidence>
<dbReference type="PROSITE" id="PS50156">
    <property type="entry name" value="SSD"/>
    <property type="match status" value="1"/>
</dbReference>
<evidence type="ECO:0000256" key="3">
    <source>
        <dbReference type="ARBA" id="ARBA00022475"/>
    </source>
</evidence>
<name>A0A9X2LSS8_STRMQ</name>
<feature type="transmembrane region" description="Helical" evidence="8">
    <location>
        <begin position="705"/>
        <end position="736"/>
    </location>
</feature>
<evidence type="ECO:0000256" key="7">
    <source>
        <dbReference type="SAM" id="MobiDB-lite"/>
    </source>
</evidence>
<evidence type="ECO:0000313" key="10">
    <source>
        <dbReference type="EMBL" id="MCQ8829067.1"/>
    </source>
</evidence>
<feature type="transmembrane region" description="Helical" evidence="8">
    <location>
        <begin position="411"/>
        <end position="429"/>
    </location>
</feature>
<reference evidence="10" key="1">
    <citation type="submission" date="2022-06" db="EMBL/GenBank/DDBJ databases">
        <title>WGS of actinobacteria.</title>
        <authorList>
            <person name="Thawai C."/>
        </authorList>
    </citation>
    <scope>NUCLEOTIDE SEQUENCE</scope>
    <source>
        <strain evidence="10">DSM 42010</strain>
    </source>
</reference>
<evidence type="ECO:0000313" key="11">
    <source>
        <dbReference type="Proteomes" id="UP001142400"/>
    </source>
</evidence>
<evidence type="ECO:0000256" key="1">
    <source>
        <dbReference type="ARBA" id="ARBA00004651"/>
    </source>
</evidence>